<dbReference type="PROSITE" id="PS51257">
    <property type="entry name" value="PROKAR_LIPOPROTEIN"/>
    <property type="match status" value="1"/>
</dbReference>
<sequence>MQKRCLINKINIAVPVACLLFIAGCTKGFEKLNTNPNQPTDEMLNWDNVKIGSYFLQMEKNVKPIGTASEATGPVNDYQIAYNLASDNWSGYMAAPQSAKWGSGSNFTTYFFTSNWNDGTFNTMFTKTFEPYLNIRKNVDSAKSPEIVALANIIKIAQLHQATDSYGPMAYDGVGTSLNAPYQSQEVVYNRFFQDLTSAIAVLGNYQKASNSIIPNYDAVYAGNVSKWIRFANSLLLRLAMRLSYANATKAQLYAEQAVNNEYGVITDVADAAQMSQGAGFTFQNPVTTIWNGYADTRIGASILSFLKGYNDPRLTAYVQKPALDTATTYYGVRTGFITGDFTKLSSPNIQLTTPLYWLKASEVAFLRAEGVLRGWNMGNTAANFYKDGIAKSFAENGVSSDAYVNNSTSVPAAYVNPVTPAFNSPAVSSATIAWNETATFEVKLEKIITQKYIATFPNGQEAWSEFRRTGYPKLFPIINNMSGGVVPTATGVKRMPFPSSEYSTNAANVNNAVSNLLGGPDNGGTKVWWDQKN</sequence>
<reference evidence="1 2" key="1">
    <citation type="submission" date="2023-05" db="EMBL/GenBank/DDBJ databases">
        <title>Genome sequence of Pinibacter sp. MAH-24.</title>
        <authorList>
            <person name="Huq M.A."/>
        </authorList>
    </citation>
    <scope>NUCLEOTIDE SEQUENCE [LARGE SCALE GENOMIC DNA]</scope>
    <source>
        <strain evidence="1 2">MAH-24</strain>
    </source>
</reference>
<protein>
    <submittedName>
        <fullName evidence="1">RagB/SusD family nutrient uptake outer membrane protein</fullName>
    </submittedName>
</protein>
<organism evidence="1 2">
    <name type="scientific">Pinibacter soli</name>
    <dbReference type="NCBI Taxonomy" id="3044211"/>
    <lineage>
        <taxon>Bacteria</taxon>
        <taxon>Pseudomonadati</taxon>
        <taxon>Bacteroidota</taxon>
        <taxon>Chitinophagia</taxon>
        <taxon>Chitinophagales</taxon>
        <taxon>Chitinophagaceae</taxon>
        <taxon>Pinibacter</taxon>
    </lineage>
</organism>
<evidence type="ECO:0000313" key="2">
    <source>
        <dbReference type="Proteomes" id="UP001226434"/>
    </source>
</evidence>
<accession>A0ABT6RH60</accession>
<dbReference type="InterPro" id="IPR024302">
    <property type="entry name" value="SusD-like"/>
</dbReference>
<proteinExistence type="predicted"/>
<keyword evidence="2" id="KW-1185">Reference proteome</keyword>
<dbReference type="RefSeq" id="WP_282336014.1">
    <property type="nucleotide sequence ID" value="NZ_JASBRG010000007.1"/>
</dbReference>
<comment type="caution">
    <text evidence="1">The sequence shown here is derived from an EMBL/GenBank/DDBJ whole genome shotgun (WGS) entry which is preliminary data.</text>
</comment>
<dbReference type="Pfam" id="PF12741">
    <property type="entry name" value="SusD-like"/>
    <property type="match status" value="1"/>
</dbReference>
<dbReference type="EMBL" id="JASBRG010000007">
    <property type="protein sequence ID" value="MDI3321909.1"/>
    <property type="molecule type" value="Genomic_DNA"/>
</dbReference>
<dbReference type="Proteomes" id="UP001226434">
    <property type="component" value="Unassembled WGS sequence"/>
</dbReference>
<dbReference type="SUPFAM" id="SSF48452">
    <property type="entry name" value="TPR-like"/>
    <property type="match status" value="1"/>
</dbReference>
<dbReference type="InterPro" id="IPR011990">
    <property type="entry name" value="TPR-like_helical_dom_sf"/>
</dbReference>
<evidence type="ECO:0000313" key="1">
    <source>
        <dbReference type="EMBL" id="MDI3321909.1"/>
    </source>
</evidence>
<dbReference type="Gene3D" id="1.25.40.390">
    <property type="match status" value="1"/>
</dbReference>
<gene>
    <name evidence="1" type="ORF">QJ048_19110</name>
</gene>
<name>A0ABT6RH60_9BACT</name>